<dbReference type="RefSeq" id="WP_187224388.1">
    <property type="nucleotide sequence ID" value="NZ_JABVED010000027.1"/>
</dbReference>
<dbReference type="EMBL" id="JABVED010000027">
    <property type="protein sequence ID" value="MBC6451314.1"/>
    <property type="molecule type" value="Genomic_DNA"/>
</dbReference>
<evidence type="ECO:0000313" key="2">
    <source>
        <dbReference type="EMBL" id="MBC6451314.1"/>
    </source>
</evidence>
<accession>A0ABR7LF69</accession>
<dbReference type="PANTHER" id="PTHR46696:SF1">
    <property type="entry name" value="CYTOCHROME P450 YJIB-RELATED"/>
    <property type="match status" value="1"/>
</dbReference>
<evidence type="ECO:0000256" key="1">
    <source>
        <dbReference type="ARBA" id="ARBA00010617"/>
    </source>
</evidence>
<dbReference type="InterPro" id="IPR036396">
    <property type="entry name" value="Cyt_P450_sf"/>
</dbReference>
<protein>
    <submittedName>
        <fullName evidence="2">Cytochrome P450</fullName>
    </submittedName>
</protein>
<dbReference type="InterPro" id="IPR001128">
    <property type="entry name" value="Cyt_P450"/>
</dbReference>
<dbReference type="Gene3D" id="1.10.630.10">
    <property type="entry name" value="Cytochrome P450"/>
    <property type="match status" value="1"/>
</dbReference>
<dbReference type="PRINTS" id="PR00359">
    <property type="entry name" value="BP450"/>
</dbReference>
<dbReference type="SUPFAM" id="SSF48264">
    <property type="entry name" value="Cytochrome P450"/>
    <property type="match status" value="1"/>
</dbReference>
<organism evidence="2 3">
    <name type="scientific">Actinokineospora xionganensis</name>
    <dbReference type="NCBI Taxonomy" id="2684470"/>
    <lineage>
        <taxon>Bacteria</taxon>
        <taxon>Bacillati</taxon>
        <taxon>Actinomycetota</taxon>
        <taxon>Actinomycetes</taxon>
        <taxon>Pseudonocardiales</taxon>
        <taxon>Pseudonocardiaceae</taxon>
        <taxon>Actinokineospora</taxon>
    </lineage>
</organism>
<dbReference type="Proteomes" id="UP000734823">
    <property type="component" value="Unassembled WGS sequence"/>
</dbReference>
<evidence type="ECO:0000313" key="3">
    <source>
        <dbReference type="Proteomes" id="UP000734823"/>
    </source>
</evidence>
<keyword evidence="3" id="KW-1185">Reference proteome</keyword>
<gene>
    <name evidence="2" type="ORF">GPZ80_29555</name>
</gene>
<proteinExistence type="inferred from homology"/>
<reference evidence="2 3" key="1">
    <citation type="submission" date="2020-06" db="EMBL/GenBank/DDBJ databases">
        <title>Actinokineospora xiongansis sp. nov., isolated from soil of Baiyangdian.</title>
        <authorList>
            <person name="Zhang X."/>
        </authorList>
    </citation>
    <scope>NUCLEOTIDE SEQUENCE [LARGE SCALE GENOMIC DNA]</scope>
    <source>
        <strain evidence="2 3">HBU206404</strain>
    </source>
</reference>
<dbReference type="Pfam" id="PF00067">
    <property type="entry name" value="p450"/>
    <property type="match status" value="1"/>
</dbReference>
<dbReference type="PANTHER" id="PTHR46696">
    <property type="entry name" value="P450, PUTATIVE (EUROFUNG)-RELATED"/>
    <property type="match status" value="1"/>
</dbReference>
<comment type="similarity">
    <text evidence="1">Belongs to the cytochrome P450 family.</text>
</comment>
<sequence length="297" mass="32032">MNALRAQDLDAIGRRARSLLDARFDQLADRAEFDVMAEVAAPLSVAVISDLLGVDEPDVDSFVSISDAIMRSMDAGLDPAVAEPGRMARRELSALVESWFRTSGRPGLLSHVREHAKGSSDTDLDLYVRNTARVMFQGGYSTMVAAVGNAVHTLLRHPNALDRMRDSAVLRTGVDELVRFDGPVQGTSRIATAPVEVGGVTVNTGETVLILFAAANHDPAQFADPEQLLLDRLPNRHLGYGWGTHSCIGTVAAQTTLRALISSLLENPTRLHAASPPVRRNTATMRAFDLLPATFCP</sequence>
<comment type="caution">
    <text evidence="2">The sequence shown here is derived from an EMBL/GenBank/DDBJ whole genome shotgun (WGS) entry which is preliminary data.</text>
</comment>
<name>A0ABR7LF69_9PSEU</name>
<dbReference type="InterPro" id="IPR002397">
    <property type="entry name" value="Cyt_P450_B"/>
</dbReference>